<sequence length="96" mass="11111">MRNTEVCCVRGKHVVIDRWVFANCILHLLVLLSGGNSFHATIKSNQISFLLITNSHHAKFHYYSLIKNYILDESNYVERQKHNVLISLVGHAILYM</sequence>
<dbReference type="Proteomes" id="UP001163603">
    <property type="component" value="Chromosome 14"/>
</dbReference>
<organism evidence="1 2">
    <name type="scientific">Pistacia integerrima</name>
    <dbReference type="NCBI Taxonomy" id="434235"/>
    <lineage>
        <taxon>Eukaryota</taxon>
        <taxon>Viridiplantae</taxon>
        <taxon>Streptophyta</taxon>
        <taxon>Embryophyta</taxon>
        <taxon>Tracheophyta</taxon>
        <taxon>Spermatophyta</taxon>
        <taxon>Magnoliopsida</taxon>
        <taxon>eudicotyledons</taxon>
        <taxon>Gunneridae</taxon>
        <taxon>Pentapetalae</taxon>
        <taxon>rosids</taxon>
        <taxon>malvids</taxon>
        <taxon>Sapindales</taxon>
        <taxon>Anacardiaceae</taxon>
        <taxon>Pistacia</taxon>
    </lineage>
</organism>
<evidence type="ECO:0000313" key="2">
    <source>
        <dbReference type="Proteomes" id="UP001163603"/>
    </source>
</evidence>
<comment type="caution">
    <text evidence="1">The sequence shown here is derived from an EMBL/GenBank/DDBJ whole genome shotgun (WGS) entry which is preliminary data.</text>
</comment>
<reference evidence="2" key="1">
    <citation type="journal article" date="2023" name="G3 (Bethesda)">
        <title>Genome assembly and association tests identify interacting loci associated with vigor, precocity, and sex in interspecific pistachio rootstocks.</title>
        <authorList>
            <person name="Palmer W."/>
            <person name="Jacygrad E."/>
            <person name="Sagayaradj S."/>
            <person name="Cavanaugh K."/>
            <person name="Han R."/>
            <person name="Bertier L."/>
            <person name="Beede B."/>
            <person name="Kafkas S."/>
            <person name="Golino D."/>
            <person name="Preece J."/>
            <person name="Michelmore R."/>
        </authorList>
    </citation>
    <scope>NUCLEOTIDE SEQUENCE [LARGE SCALE GENOMIC DNA]</scope>
</reference>
<name>A0ACC0X6J9_9ROSI</name>
<evidence type="ECO:0000313" key="1">
    <source>
        <dbReference type="EMBL" id="KAJ0011167.1"/>
    </source>
</evidence>
<keyword evidence="2" id="KW-1185">Reference proteome</keyword>
<proteinExistence type="predicted"/>
<dbReference type="EMBL" id="CM047749">
    <property type="protein sequence ID" value="KAJ0011167.1"/>
    <property type="molecule type" value="Genomic_DNA"/>
</dbReference>
<accession>A0ACC0X6J9</accession>
<gene>
    <name evidence="1" type="ORF">Pint_34839</name>
</gene>
<protein>
    <submittedName>
        <fullName evidence="1">Uncharacterized protein</fullName>
    </submittedName>
</protein>